<sequence>MKQQDVFKKIGVILKELNEQYDYLKDDPTDLNELELELFVANSNFLKDHSEILYKLTVQSAAQAKALPAHVEPVAPAVAQAPEEPAKVIQVILTPPPPVEVVPPVLPPPPPVVQQAPPIAEPKPEPVAPISPPAPEKAEHVYEQRFFEPVVQQVKPVIEDKPEEAEPAIESEAPKPIRHELIVDDAEVEAWEKEDDEVYEQEEDIEEEAPIVTPVARITEPEPEPVVKVEPVYVAPLAPVAIPEVVIQQVITSVDSRGDAEPVTINQRISVQMAEKSAPVQQPISDLKSAITLNDKLLFVKDLFNGYSLAYSEAVEILNRFNNFEEAERFLNSNYVAKNNWDAKPQTSEKFFNLLRRRYAN</sequence>
<dbReference type="Proteomes" id="UP001500582">
    <property type="component" value="Unassembled WGS sequence"/>
</dbReference>
<name>A0ABP8HIK4_9SPHI</name>
<evidence type="ECO:0000313" key="1">
    <source>
        <dbReference type="EMBL" id="GAA4339854.1"/>
    </source>
</evidence>
<accession>A0ABP8HIK4</accession>
<gene>
    <name evidence="1" type="ORF">GCM10023149_50840</name>
</gene>
<organism evidence="1 2">
    <name type="scientific">Mucilaginibacter gynuensis</name>
    <dbReference type="NCBI Taxonomy" id="1302236"/>
    <lineage>
        <taxon>Bacteria</taxon>
        <taxon>Pseudomonadati</taxon>
        <taxon>Bacteroidota</taxon>
        <taxon>Sphingobacteriia</taxon>
        <taxon>Sphingobacteriales</taxon>
        <taxon>Sphingobacteriaceae</taxon>
        <taxon>Mucilaginibacter</taxon>
    </lineage>
</organism>
<evidence type="ECO:0000313" key="2">
    <source>
        <dbReference type="Proteomes" id="UP001500582"/>
    </source>
</evidence>
<dbReference type="EMBL" id="BAABFT010000024">
    <property type="protein sequence ID" value="GAA4339854.1"/>
    <property type="molecule type" value="Genomic_DNA"/>
</dbReference>
<comment type="caution">
    <text evidence="1">The sequence shown here is derived from an EMBL/GenBank/DDBJ whole genome shotgun (WGS) entry which is preliminary data.</text>
</comment>
<keyword evidence="2" id="KW-1185">Reference proteome</keyword>
<reference evidence="2" key="1">
    <citation type="journal article" date="2019" name="Int. J. Syst. Evol. Microbiol.">
        <title>The Global Catalogue of Microorganisms (GCM) 10K type strain sequencing project: providing services to taxonomists for standard genome sequencing and annotation.</title>
        <authorList>
            <consortium name="The Broad Institute Genomics Platform"/>
            <consortium name="The Broad Institute Genome Sequencing Center for Infectious Disease"/>
            <person name="Wu L."/>
            <person name="Ma J."/>
        </authorList>
    </citation>
    <scope>NUCLEOTIDE SEQUENCE [LARGE SCALE GENOMIC DNA]</scope>
    <source>
        <strain evidence="2">JCM 17705</strain>
    </source>
</reference>
<proteinExistence type="predicted"/>
<dbReference type="RefSeq" id="WP_345214041.1">
    <property type="nucleotide sequence ID" value="NZ_BAABFT010000024.1"/>
</dbReference>
<protein>
    <submittedName>
        <fullName evidence="1">Uncharacterized protein</fullName>
    </submittedName>
</protein>